<dbReference type="Proteomes" id="UP000663860">
    <property type="component" value="Unassembled WGS sequence"/>
</dbReference>
<dbReference type="EMBL" id="CAJOBB010003944">
    <property type="protein sequence ID" value="CAF4066659.1"/>
    <property type="molecule type" value="Genomic_DNA"/>
</dbReference>
<dbReference type="Gene3D" id="1.25.40.10">
    <property type="entry name" value="Tetratricopeptide repeat domain"/>
    <property type="match status" value="2"/>
</dbReference>
<accession>A0A815HP18</accession>
<dbReference type="SUPFAM" id="SSF48452">
    <property type="entry name" value="TPR-like"/>
    <property type="match status" value="2"/>
</dbReference>
<keyword evidence="2 3" id="KW-0802">TPR repeat</keyword>
<feature type="repeat" description="TPR" evidence="3">
    <location>
        <begin position="12"/>
        <end position="45"/>
    </location>
</feature>
<evidence type="ECO:0000313" key="5">
    <source>
        <dbReference type="EMBL" id="CAF4066659.1"/>
    </source>
</evidence>
<organism evidence="4 6">
    <name type="scientific">Adineta steineri</name>
    <dbReference type="NCBI Taxonomy" id="433720"/>
    <lineage>
        <taxon>Eukaryota</taxon>
        <taxon>Metazoa</taxon>
        <taxon>Spiralia</taxon>
        <taxon>Gnathifera</taxon>
        <taxon>Rotifera</taxon>
        <taxon>Eurotatoria</taxon>
        <taxon>Bdelloidea</taxon>
        <taxon>Adinetida</taxon>
        <taxon>Adinetidae</taxon>
        <taxon>Adineta</taxon>
    </lineage>
</organism>
<dbReference type="PANTHER" id="PTHR45641">
    <property type="entry name" value="TETRATRICOPEPTIDE REPEAT PROTEIN (AFU_ORTHOLOGUE AFUA_6G03870)"/>
    <property type="match status" value="1"/>
</dbReference>
<name>A0A815HP18_9BILA</name>
<evidence type="ECO:0000313" key="4">
    <source>
        <dbReference type="EMBL" id="CAF1354777.1"/>
    </source>
</evidence>
<sequence length="336" mass="39736">MKYYSPYHPNIAISLYNIGLIFRMRRQDDEALVFFQQALLIQEKYYDSFHVDIAASLTQIALCLTNEKRYDEALNCHQRAVAIYEKYYPLGHVLIAVTLHYMSYMFYAQAKQNQFSEAFDFAQQSITFTEKSNPTYYRIIADNLSNISEALMYQNKYDEAFDFGQKALNILKIHYPTKIIRIIETNILKELFCTDYRRIIRSLCWVARNYYKKQSYDRAVEFYEQCLRIDEANSVPGQLTTDDFLRSLSHIKRIQLQYESSLVYELNCLLIREKVLPPNHQDIGKSLNNIGLCYKHLNQGKLALDYYKRALFVYEQCPLATNDRWTIELKIAELSI</sequence>
<dbReference type="Pfam" id="PF13424">
    <property type="entry name" value="TPR_12"/>
    <property type="match status" value="1"/>
</dbReference>
<feature type="repeat" description="TPR" evidence="3">
    <location>
        <begin position="200"/>
        <end position="233"/>
    </location>
</feature>
<evidence type="ECO:0008006" key="7">
    <source>
        <dbReference type="Google" id="ProtNLM"/>
    </source>
</evidence>
<dbReference type="Pfam" id="PF13374">
    <property type="entry name" value="TPR_10"/>
    <property type="match status" value="1"/>
</dbReference>
<dbReference type="InterPro" id="IPR011990">
    <property type="entry name" value="TPR-like_helical_dom_sf"/>
</dbReference>
<comment type="caution">
    <text evidence="4">The sequence shown here is derived from an EMBL/GenBank/DDBJ whole genome shotgun (WGS) entry which is preliminary data.</text>
</comment>
<protein>
    <recommendedName>
        <fullName evidence="7">Tetratricopeptide repeat protein</fullName>
    </recommendedName>
</protein>
<dbReference type="SMART" id="SM00028">
    <property type="entry name" value="TPR"/>
    <property type="match status" value="5"/>
</dbReference>
<proteinExistence type="predicted"/>
<dbReference type="Pfam" id="PF13181">
    <property type="entry name" value="TPR_8"/>
    <property type="match status" value="2"/>
</dbReference>
<gene>
    <name evidence="4" type="ORF">IZO911_LOCUS36974</name>
    <name evidence="5" type="ORF">KXQ929_LOCUS32479</name>
</gene>
<dbReference type="InterPro" id="IPR019734">
    <property type="entry name" value="TPR_rpt"/>
</dbReference>
<dbReference type="AlphaFoldDB" id="A0A815HP18"/>
<evidence type="ECO:0000256" key="2">
    <source>
        <dbReference type="ARBA" id="ARBA00022803"/>
    </source>
</evidence>
<evidence type="ECO:0000256" key="1">
    <source>
        <dbReference type="ARBA" id="ARBA00022737"/>
    </source>
</evidence>
<dbReference type="PROSITE" id="PS50005">
    <property type="entry name" value="TPR"/>
    <property type="match status" value="2"/>
</dbReference>
<keyword evidence="1" id="KW-0677">Repeat</keyword>
<dbReference type="Proteomes" id="UP000663868">
    <property type="component" value="Unassembled WGS sequence"/>
</dbReference>
<evidence type="ECO:0000256" key="3">
    <source>
        <dbReference type="PROSITE-ProRule" id="PRU00339"/>
    </source>
</evidence>
<reference evidence="4" key="1">
    <citation type="submission" date="2021-02" db="EMBL/GenBank/DDBJ databases">
        <authorList>
            <person name="Nowell W R."/>
        </authorList>
    </citation>
    <scope>NUCLEOTIDE SEQUENCE</scope>
</reference>
<dbReference type="EMBL" id="CAJNOE010000897">
    <property type="protein sequence ID" value="CAF1354777.1"/>
    <property type="molecule type" value="Genomic_DNA"/>
</dbReference>
<evidence type="ECO:0000313" key="6">
    <source>
        <dbReference type="Proteomes" id="UP000663860"/>
    </source>
</evidence>